<dbReference type="RefSeq" id="WP_242076039.1">
    <property type="nucleotide sequence ID" value="NZ_CP049768.1"/>
</dbReference>
<reference evidence="2" key="1">
    <citation type="submission" date="2020-02" db="EMBL/GenBank/DDBJ databases">
        <title>The Isolation and identification of Lactobacillus and Bifidobacterium species from dairy as potential probiotics for calf scour mitigation.</title>
        <authorList>
            <person name="Dhadda K."/>
            <person name="Guan L."/>
            <person name="Chen Y."/>
            <person name="Malmuthuge N."/>
        </authorList>
    </citation>
    <scope>NUCLEOTIDE SEQUENCE</scope>
    <source>
        <strain evidence="2">B1</strain>
    </source>
</reference>
<evidence type="ECO:0000313" key="2">
    <source>
        <dbReference type="EMBL" id="UNL81377.1"/>
    </source>
</evidence>
<keyword evidence="1" id="KW-0812">Transmembrane</keyword>
<dbReference type="AlphaFoldDB" id="A0A9Q8VI32"/>
<sequence length="90" mass="9857">MRKPFKDWTLENFVGLAMLATVTLLVASGLTAICFVCWASVQTPVQPEQTISQRIETTGDVKRLCIEAKTDGRIDAMSCQLIDTHTGGVK</sequence>
<accession>A0A9Q8VI32</accession>
<organism evidence="2 3">
    <name type="scientific">Bifidobacterium longum subsp. longum</name>
    <dbReference type="NCBI Taxonomy" id="1679"/>
    <lineage>
        <taxon>Bacteria</taxon>
        <taxon>Bacillati</taxon>
        <taxon>Actinomycetota</taxon>
        <taxon>Actinomycetes</taxon>
        <taxon>Bifidobacteriales</taxon>
        <taxon>Bifidobacteriaceae</taxon>
        <taxon>Bifidobacterium</taxon>
    </lineage>
</organism>
<name>A0A9Q8VI32_BIFLL</name>
<evidence type="ECO:0000313" key="3">
    <source>
        <dbReference type="Proteomes" id="UP000829452"/>
    </source>
</evidence>
<dbReference type="EMBL" id="CP049772">
    <property type="protein sequence ID" value="UNL81377.1"/>
    <property type="molecule type" value="Genomic_DNA"/>
</dbReference>
<keyword evidence="1" id="KW-0472">Membrane</keyword>
<dbReference type="Proteomes" id="UP000829452">
    <property type="component" value="Chromosome"/>
</dbReference>
<protein>
    <submittedName>
        <fullName evidence="2">Tight junction protein ZO-3</fullName>
    </submittedName>
</protein>
<evidence type="ECO:0000256" key="1">
    <source>
        <dbReference type="SAM" id="Phobius"/>
    </source>
</evidence>
<feature type="transmembrane region" description="Helical" evidence="1">
    <location>
        <begin position="12"/>
        <end position="41"/>
    </location>
</feature>
<gene>
    <name evidence="2" type="ORF">G8B11_02910</name>
</gene>
<keyword evidence="1" id="KW-1133">Transmembrane helix</keyword>
<proteinExistence type="predicted"/>